<evidence type="ECO:0000313" key="2">
    <source>
        <dbReference type="Proteomes" id="UP000467006"/>
    </source>
</evidence>
<dbReference type="Proteomes" id="UP000467006">
    <property type="component" value="Chromosome"/>
</dbReference>
<gene>
    <name evidence="1" type="ORF">MDUV_19440</name>
</gene>
<dbReference type="RefSeq" id="WP_098003092.1">
    <property type="nucleotide sequence ID" value="NZ_AP022563.1"/>
</dbReference>
<proteinExistence type="predicted"/>
<name>A0A7I7K0G1_9MYCO</name>
<dbReference type="Gene3D" id="3.10.180.10">
    <property type="entry name" value="2,3-Dihydroxybiphenyl 1,2-Dioxygenase, domain 1"/>
    <property type="match status" value="1"/>
</dbReference>
<evidence type="ECO:0000313" key="1">
    <source>
        <dbReference type="EMBL" id="BBX17084.1"/>
    </source>
</evidence>
<organism evidence="1 2">
    <name type="scientific">Mycolicibacterium duvalii</name>
    <dbReference type="NCBI Taxonomy" id="39688"/>
    <lineage>
        <taxon>Bacteria</taxon>
        <taxon>Bacillati</taxon>
        <taxon>Actinomycetota</taxon>
        <taxon>Actinomycetes</taxon>
        <taxon>Mycobacteriales</taxon>
        <taxon>Mycobacteriaceae</taxon>
        <taxon>Mycolicibacterium</taxon>
    </lineage>
</organism>
<dbReference type="InterPro" id="IPR029068">
    <property type="entry name" value="Glyas_Bleomycin-R_OHBP_Dase"/>
</dbReference>
<dbReference type="SUPFAM" id="SSF54593">
    <property type="entry name" value="Glyoxalase/Bleomycin resistance protein/Dihydroxybiphenyl dioxygenase"/>
    <property type="match status" value="1"/>
</dbReference>
<dbReference type="AlphaFoldDB" id="A0A7I7K0G1"/>
<dbReference type="EMBL" id="AP022563">
    <property type="protein sequence ID" value="BBX17084.1"/>
    <property type="molecule type" value="Genomic_DNA"/>
</dbReference>
<protein>
    <submittedName>
        <fullName evidence="1">Uncharacterized protein</fullName>
    </submittedName>
</protein>
<dbReference type="OrthoDB" id="4771301at2"/>
<keyword evidence="2" id="KW-1185">Reference proteome</keyword>
<dbReference type="KEGG" id="mdu:MDUV_19440"/>
<reference evidence="1 2" key="1">
    <citation type="journal article" date="2019" name="Emerg. Microbes Infect.">
        <title>Comprehensive subspecies identification of 175 nontuberculous mycobacteria species based on 7547 genomic profiles.</title>
        <authorList>
            <person name="Matsumoto Y."/>
            <person name="Kinjo T."/>
            <person name="Motooka D."/>
            <person name="Nabeya D."/>
            <person name="Jung N."/>
            <person name="Uechi K."/>
            <person name="Horii T."/>
            <person name="Iida T."/>
            <person name="Fujita J."/>
            <person name="Nakamura S."/>
        </authorList>
    </citation>
    <scope>NUCLEOTIDE SEQUENCE [LARGE SCALE GENOMIC DNA]</scope>
    <source>
        <strain evidence="1 2">JCM 6396</strain>
    </source>
</reference>
<accession>A0A7I7K0G1</accession>
<sequence length="318" mass="36434">MSDFLLSADLMVPDPDGHTKLLVERLGILEHPNWRQGFDSHGYIAHFLRVHKSLAVAPTRLEPQHHWDVEKPVDPIFSEYLDSLHEFQGRFRPIKTHSCVIATDSIEELIEKLHRRRLPFRIAPIDDRLAWERLWVGTTPEQPRYRPVVDGGLCLEWHPIAPLQMPPETFGDSTPQPRDPQPGQMIRIVNRSFLVRDLDDVLRRLDTNLDIVASGPVELFEQEGYRRARITFTVGHSATLDLIEPTRWDCETGRYLATWGPGPYYIRIAVNGLDAKAADLDARQTRYRRIDDSAAVGGSYLQVDPNELDGTHIEFVEA</sequence>